<dbReference type="Proteomes" id="UP000193067">
    <property type="component" value="Unassembled WGS sequence"/>
</dbReference>
<evidence type="ECO:0000256" key="2">
    <source>
        <dbReference type="ARBA" id="ARBA00004167"/>
    </source>
</evidence>
<reference evidence="15 16" key="1">
    <citation type="journal article" date="2015" name="Biotechnol. Biofuels">
        <title>Enhanced degradation of softwood versus hardwood by the white-rot fungus Pycnoporus coccineus.</title>
        <authorList>
            <person name="Couturier M."/>
            <person name="Navarro D."/>
            <person name="Chevret D."/>
            <person name="Henrissat B."/>
            <person name="Piumi F."/>
            <person name="Ruiz-Duenas F.J."/>
            <person name="Martinez A.T."/>
            <person name="Grigoriev I.V."/>
            <person name="Riley R."/>
            <person name="Lipzen A."/>
            <person name="Berrin J.G."/>
            <person name="Master E.R."/>
            <person name="Rosso M.N."/>
        </authorList>
    </citation>
    <scope>NUCLEOTIDE SEQUENCE [LARGE SCALE GENOMIC DNA]</scope>
    <source>
        <strain evidence="15 16">BRFM310</strain>
    </source>
</reference>
<dbReference type="GO" id="GO:0004497">
    <property type="term" value="F:monooxygenase activity"/>
    <property type="evidence" value="ECO:0007669"/>
    <property type="project" value="UniProtKB-KW"/>
</dbReference>
<gene>
    <name evidence="15" type="ORF">PYCCODRAFT_603813</name>
</gene>
<keyword evidence="9 14" id="KW-0560">Oxidoreductase</keyword>
<keyword evidence="6" id="KW-0812">Transmembrane</keyword>
<name>A0A1Y2J1T2_TRAC3</name>
<evidence type="ECO:0000256" key="1">
    <source>
        <dbReference type="ARBA" id="ARBA00001971"/>
    </source>
</evidence>
<evidence type="ECO:0000256" key="3">
    <source>
        <dbReference type="ARBA" id="ARBA00005179"/>
    </source>
</evidence>
<dbReference type="Pfam" id="PF00067">
    <property type="entry name" value="p450"/>
    <property type="match status" value="1"/>
</dbReference>
<evidence type="ECO:0000256" key="8">
    <source>
        <dbReference type="ARBA" id="ARBA00022989"/>
    </source>
</evidence>
<proteinExistence type="inferred from homology"/>
<dbReference type="SUPFAM" id="SSF48264">
    <property type="entry name" value="Cytochrome P450"/>
    <property type="match status" value="1"/>
</dbReference>
<evidence type="ECO:0000256" key="13">
    <source>
        <dbReference type="PIRSR" id="PIRSR602401-1"/>
    </source>
</evidence>
<dbReference type="OrthoDB" id="2789670at2759"/>
<dbReference type="Gene3D" id="1.10.630.10">
    <property type="entry name" value="Cytochrome P450"/>
    <property type="match status" value="1"/>
</dbReference>
<keyword evidence="12" id="KW-0472">Membrane</keyword>
<comment type="cofactor">
    <cofactor evidence="1 13">
        <name>heme</name>
        <dbReference type="ChEBI" id="CHEBI:30413"/>
    </cofactor>
</comment>
<evidence type="ECO:0000256" key="14">
    <source>
        <dbReference type="RuleBase" id="RU000461"/>
    </source>
</evidence>
<dbReference type="GO" id="GO:0016705">
    <property type="term" value="F:oxidoreductase activity, acting on paired donors, with incorporation or reduction of molecular oxygen"/>
    <property type="evidence" value="ECO:0007669"/>
    <property type="project" value="InterPro"/>
</dbReference>
<evidence type="ECO:0000256" key="12">
    <source>
        <dbReference type="ARBA" id="ARBA00023136"/>
    </source>
</evidence>
<evidence type="ECO:0000313" key="16">
    <source>
        <dbReference type="Proteomes" id="UP000193067"/>
    </source>
</evidence>
<keyword evidence="16" id="KW-1185">Reference proteome</keyword>
<dbReference type="STRING" id="1353009.A0A1Y2J1T2"/>
<evidence type="ECO:0000313" key="15">
    <source>
        <dbReference type="EMBL" id="OSD07365.1"/>
    </source>
</evidence>
<keyword evidence="8" id="KW-1133">Transmembrane helix</keyword>
<evidence type="ECO:0000256" key="6">
    <source>
        <dbReference type="ARBA" id="ARBA00022692"/>
    </source>
</evidence>
<dbReference type="CDD" id="cd11065">
    <property type="entry name" value="CYP64-like"/>
    <property type="match status" value="1"/>
</dbReference>
<dbReference type="PROSITE" id="PS00086">
    <property type="entry name" value="CYTOCHROME_P450"/>
    <property type="match status" value="1"/>
</dbReference>
<sequence length="520" mass="58062">MIAGMTSPIPLAITLAILALSLTYVRSRMKWRIRTRGLPFPPGPRPLPLIGNILDLPRIKPWRKYTEWCAQYGGLVYLQAPGISLAIINDAEMAVELLDKHSAKTSDRPQLPILKLSGQDLNFCFFPYGERWRRHRRQFWQRFHRSAISQYLKEQRTGVHRLLGRLLDSPAHLKSNIGLSFQGTMLKIVYGFDVVHENDKRLSIASAALDALVQSTPGHFAVEMFPSLRYIPAWFPGAGFQHTLAHSKAATLRLKHELFAAAKDIADRAGSNSCLATDLLARAERNEGSASTATDETLAQEVCLVTVEGSADTTSWTLEGFFLAMSLYPDVQKKAQKELDAVIGPNRLPDHDDSDSLVYVNAVLKECLRWHVTAPVALPHCAMADIEIRGYFIPKGTTITVNTWQMLHDPEVYDQPEEFRPERFIKDGKLDSDVKDPEAIAFGFGRRICPGRHFALASLFINIASLLHVFDITPPLDENGQPIRVNRPEDCRCNIKPRSAAAEALIREAQRAADAAGGEN</sequence>
<dbReference type="GO" id="GO:0016020">
    <property type="term" value="C:membrane"/>
    <property type="evidence" value="ECO:0007669"/>
    <property type="project" value="UniProtKB-SubCell"/>
</dbReference>
<protein>
    <submittedName>
        <fullName evidence="15">CyP450 monooxygenase</fullName>
    </submittedName>
</protein>
<dbReference type="InterPro" id="IPR036396">
    <property type="entry name" value="Cyt_P450_sf"/>
</dbReference>
<dbReference type="PANTHER" id="PTHR46300">
    <property type="entry name" value="P450, PUTATIVE (EUROFUNG)-RELATED-RELATED"/>
    <property type="match status" value="1"/>
</dbReference>
<evidence type="ECO:0000256" key="5">
    <source>
        <dbReference type="ARBA" id="ARBA00022617"/>
    </source>
</evidence>
<keyword evidence="7 13" id="KW-0479">Metal-binding</keyword>
<keyword evidence="11 14" id="KW-0503">Monooxygenase</keyword>
<evidence type="ECO:0000256" key="4">
    <source>
        <dbReference type="ARBA" id="ARBA00010617"/>
    </source>
</evidence>
<dbReference type="PRINTS" id="PR00385">
    <property type="entry name" value="P450"/>
</dbReference>
<dbReference type="GO" id="GO:0005506">
    <property type="term" value="F:iron ion binding"/>
    <property type="evidence" value="ECO:0007669"/>
    <property type="project" value="InterPro"/>
</dbReference>
<evidence type="ECO:0000256" key="11">
    <source>
        <dbReference type="ARBA" id="ARBA00023033"/>
    </source>
</evidence>
<keyword evidence="5 13" id="KW-0349">Heme</keyword>
<dbReference type="EMBL" id="KZ084088">
    <property type="protein sequence ID" value="OSD07365.1"/>
    <property type="molecule type" value="Genomic_DNA"/>
</dbReference>
<dbReference type="PANTHER" id="PTHR46300:SF7">
    <property type="entry name" value="P450, PUTATIVE (EUROFUNG)-RELATED"/>
    <property type="match status" value="1"/>
</dbReference>
<dbReference type="InterPro" id="IPR017972">
    <property type="entry name" value="Cyt_P450_CS"/>
</dbReference>
<evidence type="ECO:0000256" key="7">
    <source>
        <dbReference type="ARBA" id="ARBA00022723"/>
    </source>
</evidence>
<organism evidence="15 16">
    <name type="scientific">Trametes coccinea (strain BRFM310)</name>
    <name type="common">Pycnoporus coccineus</name>
    <dbReference type="NCBI Taxonomy" id="1353009"/>
    <lineage>
        <taxon>Eukaryota</taxon>
        <taxon>Fungi</taxon>
        <taxon>Dikarya</taxon>
        <taxon>Basidiomycota</taxon>
        <taxon>Agaricomycotina</taxon>
        <taxon>Agaricomycetes</taxon>
        <taxon>Polyporales</taxon>
        <taxon>Polyporaceae</taxon>
        <taxon>Trametes</taxon>
    </lineage>
</organism>
<comment type="pathway">
    <text evidence="3">Secondary metabolite biosynthesis.</text>
</comment>
<evidence type="ECO:0000256" key="9">
    <source>
        <dbReference type="ARBA" id="ARBA00023002"/>
    </source>
</evidence>
<comment type="similarity">
    <text evidence="4 14">Belongs to the cytochrome P450 family.</text>
</comment>
<dbReference type="InterPro" id="IPR001128">
    <property type="entry name" value="Cyt_P450"/>
</dbReference>
<accession>A0A1Y2J1T2</accession>
<dbReference type="AlphaFoldDB" id="A0A1Y2J1T2"/>
<evidence type="ECO:0000256" key="10">
    <source>
        <dbReference type="ARBA" id="ARBA00023004"/>
    </source>
</evidence>
<dbReference type="PRINTS" id="PR00463">
    <property type="entry name" value="EP450I"/>
</dbReference>
<comment type="subcellular location">
    <subcellularLocation>
        <location evidence="2">Membrane</location>
        <topology evidence="2">Single-pass membrane protein</topology>
    </subcellularLocation>
</comment>
<feature type="binding site" description="axial binding residue" evidence="13">
    <location>
        <position position="449"/>
    </location>
    <ligand>
        <name>heme</name>
        <dbReference type="ChEBI" id="CHEBI:30413"/>
    </ligand>
    <ligandPart>
        <name>Fe</name>
        <dbReference type="ChEBI" id="CHEBI:18248"/>
    </ligandPart>
</feature>
<dbReference type="InterPro" id="IPR002401">
    <property type="entry name" value="Cyt_P450_E_grp-I"/>
</dbReference>
<dbReference type="InterPro" id="IPR050364">
    <property type="entry name" value="Cytochrome_P450_fung"/>
</dbReference>
<keyword evidence="10 13" id="KW-0408">Iron</keyword>
<dbReference type="GO" id="GO:0020037">
    <property type="term" value="F:heme binding"/>
    <property type="evidence" value="ECO:0007669"/>
    <property type="project" value="InterPro"/>
</dbReference>